<evidence type="ECO:0008006" key="5">
    <source>
        <dbReference type="Google" id="ProtNLM"/>
    </source>
</evidence>
<evidence type="ECO:0000256" key="1">
    <source>
        <dbReference type="SAM" id="Coils"/>
    </source>
</evidence>
<evidence type="ECO:0000313" key="4">
    <source>
        <dbReference type="Proteomes" id="UP000737402"/>
    </source>
</evidence>
<feature type="coiled-coil region" evidence="1">
    <location>
        <begin position="22"/>
        <end position="91"/>
    </location>
</feature>
<sequence>MKKIMALIFTAILMFGISSPVFASEEKDIEKALEMIEQTNLEIEKKIEKGVTKADKLHAEYLRDIQRLEEDEKLENDLAKRTEQKEKLDAKYEKKLDKIIARVYDQTFEMSARTVEMSAELGVEAECIMIEVWFGNKLVEIDPVRVVGY</sequence>
<keyword evidence="4" id="KW-1185">Reference proteome</keyword>
<comment type="caution">
    <text evidence="3">The sequence shown here is derived from an EMBL/GenBank/DDBJ whole genome shotgun (WGS) entry which is preliminary data.</text>
</comment>
<accession>A0ABS2NYL7</accession>
<dbReference type="Proteomes" id="UP000737402">
    <property type="component" value="Unassembled WGS sequence"/>
</dbReference>
<keyword evidence="1" id="KW-0175">Coiled coil</keyword>
<organism evidence="3 4">
    <name type="scientific">Sutcliffiella tianshenii</name>
    <dbReference type="NCBI Taxonomy" id="1463404"/>
    <lineage>
        <taxon>Bacteria</taxon>
        <taxon>Bacillati</taxon>
        <taxon>Bacillota</taxon>
        <taxon>Bacilli</taxon>
        <taxon>Bacillales</taxon>
        <taxon>Bacillaceae</taxon>
        <taxon>Sutcliffiella</taxon>
    </lineage>
</organism>
<feature type="signal peptide" evidence="2">
    <location>
        <begin position="1"/>
        <end position="23"/>
    </location>
</feature>
<reference evidence="3 4" key="1">
    <citation type="submission" date="2021-01" db="EMBL/GenBank/DDBJ databases">
        <title>Genomic Encyclopedia of Type Strains, Phase IV (KMG-IV): sequencing the most valuable type-strain genomes for metagenomic binning, comparative biology and taxonomic classification.</title>
        <authorList>
            <person name="Goeker M."/>
        </authorList>
    </citation>
    <scope>NUCLEOTIDE SEQUENCE [LARGE SCALE GENOMIC DNA]</scope>
    <source>
        <strain evidence="3 4">DSM 25879</strain>
    </source>
</reference>
<protein>
    <recommendedName>
        <fullName evidence="5">OmpH family outer membrane protein</fullName>
    </recommendedName>
</protein>
<dbReference type="RefSeq" id="WP_204414948.1">
    <property type="nucleotide sequence ID" value="NZ_JAFBED010000003.1"/>
</dbReference>
<evidence type="ECO:0000256" key="2">
    <source>
        <dbReference type="SAM" id="SignalP"/>
    </source>
</evidence>
<gene>
    <name evidence="3" type="ORF">JOC95_001584</name>
</gene>
<dbReference type="EMBL" id="JAFBED010000003">
    <property type="protein sequence ID" value="MBM7619732.1"/>
    <property type="molecule type" value="Genomic_DNA"/>
</dbReference>
<proteinExistence type="predicted"/>
<keyword evidence="2" id="KW-0732">Signal</keyword>
<feature type="chain" id="PRO_5046699194" description="OmpH family outer membrane protein" evidence="2">
    <location>
        <begin position="24"/>
        <end position="149"/>
    </location>
</feature>
<evidence type="ECO:0000313" key="3">
    <source>
        <dbReference type="EMBL" id="MBM7619732.1"/>
    </source>
</evidence>
<name>A0ABS2NYL7_9BACI</name>